<organism evidence="1 2">
    <name type="scientific">Cinara cedri</name>
    <dbReference type="NCBI Taxonomy" id="506608"/>
    <lineage>
        <taxon>Eukaryota</taxon>
        <taxon>Metazoa</taxon>
        <taxon>Ecdysozoa</taxon>
        <taxon>Arthropoda</taxon>
        <taxon>Hexapoda</taxon>
        <taxon>Insecta</taxon>
        <taxon>Pterygota</taxon>
        <taxon>Neoptera</taxon>
        <taxon>Paraneoptera</taxon>
        <taxon>Hemiptera</taxon>
        <taxon>Sternorrhyncha</taxon>
        <taxon>Aphidomorpha</taxon>
        <taxon>Aphidoidea</taxon>
        <taxon>Aphididae</taxon>
        <taxon>Lachninae</taxon>
        <taxon>Cinara</taxon>
    </lineage>
</organism>
<reference evidence="1 2" key="1">
    <citation type="submission" date="2019-08" db="EMBL/GenBank/DDBJ databases">
        <authorList>
            <person name="Alioto T."/>
            <person name="Alioto T."/>
            <person name="Gomez Garrido J."/>
        </authorList>
    </citation>
    <scope>NUCLEOTIDE SEQUENCE [LARGE SCALE GENOMIC DNA]</scope>
</reference>
<sequence>MVSRSVSNDLLYSLLKEVIEAVKHSGRMGLGYTTAGTGITSSAPDSLTCHG</sequence>
<proteinExistence type="predicted"/>
<gene>
    <name evidence="1" type="ORF">CINCED_3A008479</name>
</gene>
<dbReference type="AlphaFoldDB" id="A0A5E4M1T7"/>
<accession>A0A5E4M1T7</accession>
<dbReference type="EMBL" id="CABPRJ010000025">
    <property type="protein sequence ID" value="VVC26110.1"/>
    <property type="molecule type" value="Genomic_DNA"/>
</dbReference>
<evidence type="ECO:0000313" key="1">
    <source>
        <dbReference type="EMBL" id="VVC26110.1"/>
    </source>
</evidence>
<dbReference type="Proteomes" id="UP000325440">
    <property type="component" value="Unassembled WGS sequence"/>
</dbReference>
<protein>
    <submittedName>
        <fullName evidence="1">Uncharacterized protein</fullName>
    </submittedName>
</protein>
<keyword evidence="2" id="KW-1185">Reference proteome</keyword>
<evidence type="ECO:0000313" key="2">
    <source>
        <dbReference type="Proteomes" id="UP000325440"/>
    </source>
</evidence>
<name>A0A5E4M1T7_9HEMI</name>